<protein>
    <submittedName>
        <fullName evidence="1">Bm1451</fullName>
    </submittedName>
</protein>
<accession>A0A1I9G442</accession>
<gene>
    <name evidence="1" type="primary">Bm1451</name>
    <name evidence="1" type="ORF">BM_Bm1451</name>
</gene>
<dbReference type="EMBL" id="LN857000">
    <property type="protein sequence ID" value="CDP98898.1"/>
    <property type="molecule type" value="Genomic_DNA"/>
</dbReference>
<sequence length="36" mass="4174">MKKRNLIVPLFHFPTSGQSSRADIRELKSAYPLIMQ</sequence>
<reference evidence="1" key="1">
    <citation type="journal article" date="2007" name="Science">
        <title>Draft genome of the filarial nematode parasite Brugia malayi.</title>
        <authorList>
            <person name="Ghedin E."/>
            <person name="Wang S."/>
            <person name="Spiro D."/>
            <person name="Caler E."/>
            <person name="Zhao Q."/>
            <person name="Crabtree J."/>
            <person name="Allen J.E."/>
            <person name="Delcher A.L."/>
            <person name="Guiliano D.B."/>
            <person name="Miranda-Saavedra D."/>
            <person name="Angiuoli S.V."/>
            <person name="Creasy T."/>
            <person name="Amedeo P."/>
            <person name="Haas B."/>
            <person name="El-Sayed N.M."/>
            <person name="Wortman J.R."/>
            <person name="Feldblyum T."/>
            <person name="Tallon L."/>
            <person name="Schatz M."/>
            <person name="Shumway M."/>
            <person name="Koo H."/>
            <person name="Salzberg S.L."/>
            <person name="Schobel S."/>
            <person name="Pertea M."/>
            <person name="Pop M."/>
            <person name="White O."/>
            <person name="Barton G.J."/>
            <person name="Carlow C.K."/>
            <person name="Crawford M.J."/>
            <person name="Daub J."/>
            <person name="Dimmic M.W."/>
            <person name="Estes C.F."/>
            <person name="Foster J.M."/>
            <person name="Ganatra M."/>
            <person name="Gregory W.F."/>
            <person name="Johnson N.M."/>
            <person name="Jin J."/>
            <person name="Komuniecki R."/>
            <person name="Korf I."/>
            <person name="Kumar S."/>
            <person name="Laney S."/>
            <person name="Li B.W."/>
            <person name="Li W."/>
            <person name="Lindblom T.H."/>
            <person name="Lustigman S."/>
            <person name="Ma D."/>
            <person name="Maina C.V."/>
            <person name="Martin D.M."/>
            <person name="McCarter J.P."/>
            <person name="McReynolds L."/>
            <person name="Mitreva M."/>
            <person name="Nutman T.B."/>
            <person name="Parkinson J."/>
            <person name="Peregrin-Alvarez J.M."/>
            <person name="Poole C."/>
            <person name="Ren Q."/>
            <person name="Saunders L."/>
            <person name="Sluder A.E."/>
            <person name="Smith K."/>
            <person name="Stanke M."/>
            <person name="Unnasch T.R."/>
            <person name="Ware J."/>
            <person name="Wei A.D."/>
            <person name="Weil G."/>
            <person name="Williams D.J."/>
            <person name="Zhang Y."/>
            <person name="Williams S.A."/>
            <person name="Fraser-Liggett C."/>
            <person name="Slatko B."/>
            <person name="Blaxter M.L."/>
            <person name="Scott A.L."/>
        </authorList>
    </citation>
    <scope>NUCLEOTIDE SEQUENCE</scope>
    <source>
        <strain evidence="1">FR3</strain>
    </source>
</reference>
<reference evidence="1" key="2">
    <citation type="submission" date="2012-12" db="EMBL/GenBank/DDBJ databases">
        <authorList>
            <consortium name="WormBase Consortium"/>
            <person name="Ghedin E."/>
            <person name="Paulini M."/>
        </authorList>
    </citation>
    <scope>NUCLEOTIDE SEQUENCE</scope>
    <source>
        <strain evidence="1">FR3</strain>
    </source>
</reference>
<organism evidence="1">
    <name type="scientific">Brugia malayi</name>
    <name type="common">Filarial nematode worm</name>
    <dbReference type="NCBI Taxonomy" id="6279"/>
    <lineage>
        <taxon>Eukaryota</taxon>
        <taxon>Metazoa</taxon>
        <taxon>Ecdysozoa</taxon>
        <taxon>Nematoda</taxon>
        <taxon>Chromadorea</taxon>
        <taxon>Rhabditida</taxon>
        <taxon>Spirurina</taxon>
        <taxon>Spiruromorpha</taxon>
        <taxon>Filarioidea</taxon>
        <taxon>Onchocercidae</taxon>
        <taxon>Brugia</taxon>
    </lineage>
</organism>
<name>A0A1I9G442_BRUMA</name>
<evidence type="ECO:0000313" key="1">
    <source>
        <dbReference type="EMBL" id="CDP98898.1"/>
    </source>
</evidence>
<proteinExistence type="predicted"/>
<dbReference type="AlphaFoldDB" id="A0A1I9G442"/>